<dbReference type="InterPro" id="IPR041436">
    <property type="entry name" value="RNAse_A_bac"/>
</dbReference>
<evidence type="ECO:0000313" key="2">
    <source>
        <dbReference type="EMBL" id="MBE1874792.1"/>
    </source>
</evidence>
<gene>
    <name evidence="2" type="ORF">IHE71_03595</name>
</gene>
<dbReference type="Pfam" id="PF18431">
    <property type="entry name" value="RNAse_A_bac"/>
    <property type="match status" value="1"/>
</dbReference>
<dbReference type="EMBL" id="JADAQT010000048">
    <property type="protein sequence ID" value="MBE1874792.1"/>
    <property type="molecule type" value="Genomic_DNA"/>
</dbReference>
<feature type="domain" description="Bacterial CdiA-CT RNAse A" evidence="1">
    <location>
        <begin position="28"/>
        <end position="134"/>
    </location>
</feature>
<organism evidence="2 3">
    <name type="scientific">Myceligenerans pegani</name>
    <dbReference type="NCBI Taxonomy" id="2776917"/>
    <lineage>
        <taxon>Bacteria</taxon>
        <taxon>Bacillati</taxon>
        <taxon>Actinomycetota</taxon>
        <taxon>Actinomycetes</taxon>
        <taxon>Micrococcales</taxon>
        <taxon>Promicromonosporaceae</taxon>
        <taxon>Myceligenerans</taxon>
    </lineage>
</organism>
<accession>A0ABR9MVK6</accession>
<dbReference type="Proteomes" id="UP000625527">
    <property type="component" value="Unassembled WGS sequence"/>
</dbReference>
<name>A0ABR9MVK6_9MICO</name>
<evidence type="ECO:0000259" key="1">
    <source>
        <dbReference type="Pfam" id="PF18431"/>
    </source>
</evidence>
<dbReference type="RefSeq" id="WP_192861361.1">
    <property type="nucleotide sequence ID" value="NZ_JADAQT010000048.1"/>
</dbReference>
<evidence type="ECO:0000313" key="3">
    <source>
        <dbReference type="Proteomes" id="UP000625527"/>
    </source>
</evidence>
<reference evidence="2 3" key="1">
    <citation type="submission" date="2020-10" db="EMBL/GenBank/DDBJ databases">
        <title>Myceligenerans pegani sp. nov., an endophytic actinomycete isolated from Peganum harmala L. in Xinjiang, China.</title>
        <authorList>
            <person name="Xin L."/>
        </authorList>
    </citation>
    <scope>NUCLEOTIDE SEQUENCE [LARGE SCALE GENOMIC DNA]</scope>
    <source>
        <strain evidence="2 3">TRM65318</strain>
    </source>
</reference>
<comment type="caution">
    <text evidence="2">The sequence shown here is derived from an EMBL/GenBank/DDBJ whole genome shotgun (WGS) entry which is preliminary data.</text>
</comment>
<dbReference type="CDD" id="cd20684">
    <property type="entry name" value="CdiA-CT_Yk_RNaseA-like"/>
    <property type="match status" value="1"/>
</dbReference>
<proteinExistence type="predicted"/>
<protein>
    <recommendedName>
        <fullName evidence="1">Bacterial CdiA-CT RNAse A domain-containing protein</fullName>
    </recommendedName>
</protein>
<sequence>MHAYHIGDHDVLVHNDSCPLAPHEAAGGHAISRHVGMTDAQLKARDIPLSSTFTDLAAAEKVTGGNLATNRLKIRHWLAEGTKQRVEITGTMNPLDGRVYLRSSGSLVRPDAVTTVLQRNPSMPDGYHIVTSFPTIAGG</sequence>
<keyword evidence="3" id="KW-1185">Reference proteome</keyword>